<evidence type="ECO:0000256" key="1">
    <source>
        <dbReference type="ARBA" id="ARBA00006484"/>
    </source>
</evidence>
<proteinExistence type="inferred from homology"/>
<dbReference type="InterPro" id="IPR036291">
    <property type="entry name" value="NAD(P)-bd_dom_sf"/>
</dbReference>
<dbReference type="RefSeq" id="WP_131014289.1">
    <property type="nucleotide sequence ID" value="NZ_SIRE01000010.1"/>
</dbReference>
<keyword evidence="2" id="KW-0560">Oxidoreductase</keyword>
<dbReference type="AlphaFoldDB" id="A0A4Q9DPR1"/>
<dbReference type="PANTHER" id="PTHR42879:SF6">
    <property type="entry name" value="NADPH-DEPENDENT REDUCTASE BACG"/>
    <property type="match status" value="1"/>
</dbReference>
<evidence type="ECO:0000256" key="2">
    <source>
        <dbReference type="ARBA" id="ARBA00023002"/>
    </source>
</evidence>
<comment type="caution">
    <text evidence="3">The sequence shown here is derived from an EMBL/GenBank/DDBJ whole genome shotgun (WGS) entry which is preliminary data.</text>
</comment>
<dbReference type="Proteomes" id="UP000293142">
    <property type="component" value="Unassembled WGS sequence"/>
</dbReference>
<dbReference type="GO" id="GO:0016491">
    <property type="term" value="F:oxidoreductase activity"/>
    <property type="evidence" value="ECO:0007669"/>
    <property type="project" value="UniProtKB-KW"/>
</dbReference>
<comment type="similarity">
    <text evidence="1">Belongs to the short-chain dehydrogenases/reductases (SDR) family.</text>
</comment>
<dbReference type="Gene3D" id="3.40.50.720">
    <property type="entry name" value="NAD(P)-binding Rossmann-like Domain"/>
    <property type="match status" value="1"/>
</dbReference>
<dbReference type="EMBL" id="SIRE01000010">
    <property type="protein sequence ID" value="TBL78305.1"/>
    <property type="molecule type" value="Genomic_DNA"/>
</dbReference>
<dbReference type="GO" id="GO:0008206">
    <property type="term" value="P:bile acid metabolic process"/>
    <property type="evidence" value="ECO:0007669"/>
    <property type="project" value="UniProtKB-ARBA"/>
</dbReference>
<dbReference type="PRINTS" id="PR00081">
    <property type="entry name" value="GDHRDH"/>
</dbReference>
<reference evidence="3 4" key="1">
    <citation type="submission" date="2019-02" db="EMBL/GenBank/DDBJ databases">
        <title>Paenibacillus sp. nov., isolated from surface-sterilized tissue of Thalictrum simplex L.</title>
        <authorList>
            <person name="Tuo L."/>
        </authorList>
    </citation>
    <scope>NUCLEOTIDE SEQUENCE [LARGE SCALE GENOMIC DNA]</scope>
    <source>
        <strain evidence="3 4">N2SHLJ1</strain>
    </source>
</reference>
<dbReference type="FunFam" id="3.40.50.720:FF:000084">
    <property type="entry name" value="Short-chain dehydrogenase reductase"/>
    <property type="match status" value="1"/>
</dbReference>
<accession>A0A4Q9DPR1</accession>
<dbReference type="OrthoDB" id="9803333at2"/>
<dbReference type="SUPFAM" id="SSF51735">
    <property type="entry name" value="NAD(P)-binding Rossmann-fold domains"/>
    <property type="match status" value="1"/>
</dbReference>
<dbReference type="CDD" id="cd05344">
    <property type="entry name" value="BKR_like_SDR_like"/>
    <property type="match status" value="1"/>
</dbReference>
<protein>
    <submittedName>
        <fullName evidence="3">SDR family oxidoreductase</fullName>
    </submittedName>
</protein>
<dbReference type="InterPro" id="IPR050259">
    <property type="entry name" value="SDR"/>
</dbReference>
<gene>
    <name evidence="3" type="ORF">EYB31_15690</name>
</gene>
<sequence>MDLKLQGKTAVVTASSKGLGRAIAEQLAAEGANLLLCSRELSRIQAVAESISQTYRVQVEAIEADVSSKPDIQRLVETAQKRFGQVDALVCNAGGPPGGGFLQFDDEAWEKAFQTTLMSVVRLIRGFYPLMQENGGKVVTIASTSIKTPIPGLILSNVFRTGVLGLMKTLASELAPNGILLNTVCPGRIQTDRLLELDSAKAAREGRGIEQVQAELAGEIPLGRYGKPEELAAISAFLLSPLNSYMTGSVFYVDGGMVRSL</sequence>
<name>A0A4Q9DPR1_9BACL</name>
<dbReference type="InterPro" id="IPR002347">
    <property type="entry name" value="SDR_fam"/>
</dbReference>
<dbReference type="Pfam" id="PF13561">
    <property type="entry name" value="adh_short_C2"/>
    <property type="match status" value="1"/>
</dbReference>
<organism evidence="3 4">
    <name type="scientific">Paenibacillus thalictri</name>
    <dbReference type="NCBI Taxonomy" id="2527873"/>
    <lineage>
        <taxon>Bacteria</taxon>
        <taxon>Bacillati</taxon>
        <taxon>Bacillota</taxon>
        <taxon>Bacilli</taxon>
        <taxon>Bacillales</taxon>
        <taxon>Paenibacillaceae</taxon>
        <taxon>Paenibacillus</taxon>
    </lineage>
</organism>
<keyword evidence="4" id="KW-1185">Reference proteome</keyword>
<evidence type="ECO:0000313" key="4">
    <source>
        <dbReference type="Proteomes" id="UP000293142"/>
    </source>
</evidence>
<evidence type="ECO:0000313" key="3">
    <source>
        <dbReference type="EMBL" id="TBL78305.1"/>
    </source>
</evidence>
<dbReference type="PANTHER" id="PTHR42879">
    <property type="entry name" value="3-OXOACYL-(ACYL-CARRIER-PROTEIN) REDUCTASE"/>
    <property type="match status" value="1"/>
</dbReference>